<protein>
    <submittedName>
        <fullName evidence="3">Actin-related</fullName>
    </submittedName>
</protein>
<sequence>MKMASNTTPTKDTEGHVPSPAAASDAGATPATPVASTPRYKLRARKPREGSPTPTPSRRNNGSVTPSPFKHHYHRYSGTDFSLSASARNFRARTMSGTAGKWREEQVLIICPGSRTTMAQLGCSELTPPARRMPTRMFKEGEHWAPYHKTKRTAMVNGAEEEEWLEDVDEDEGAVYPIEAGRIVNMSALLAFLDHVHGLLTTTYHNTPIMLMASPQWTRPDCETIARYVFENTRTPALCIIHSGIATQYGLKWPNMTVVDIGFQKVDVTAIHDGRVVNHMDVGASEADGEISGGEVFTRSLVKLLQEKGFNRDMAEQLKKSNICEVLPYNAAEDELMLLPKENTSGASAEGTGNADDDGVLDVAAIVTSGQTKEFLAKKEKEKEKEKGKGGRKKGEKEAEGAAKNARLPNSKRTHNIFFYEEIIQEDVPPPTKEKESVEDATNGTNGTNGTTEAPKPEGETNEAQPPAGENATAPTTEAPKSVEGQEPTQSIEPKPVSEPKPEVQSTTETPEKRPKRIRRDVEVGLERFKFAQRREIDRIVNAIYRTVQGIDDMYMRPACWDNLVFVGNGARLRGLRENILQTLNARHLAATTAAAAGTTGNNMVGTPQPASEAGGPATTHHFHSQTPTSIKTASLPSYLSEWTKNGFEESMFLGAQVAARIAFCLHSNMDAQTIEAQRLMSLSRVDYNELGPKGIRTHSMLG</sequence>
<feature type="compositionally biased region" description="Polar residues" evidence="2">
    <location>
        <begin position="1"/>
        <end position="10"/>
    </location>
</feature>
<feature type="compositionally biased region" description="Polar residues" evidence="2">
    <location>
        <begin position="56"/>
        <end position="66"/>
    </location>
</feature>
<dbReference type="Gene3D" id="3.90.640.60">
    <property type="match status" value="1"/>
</dbReference>
<feature type="compositionally biased region" description="Basic and acidic residues" evidence="2">
    <location>
        <begin position="375"/>
        <end position="401"/>
    </location>
</feature>
<keyword evidence="4" id="KW-1185">Reference proteome</keyword>
<accession>A0ABZ2WLK4</accession>
<feature type="region of interest" description="Disordered" evidence="2">
    <location>
        <begin position="1"/>
        <end position="72"/>
    </location>
</feature>
<name>A0ABZ2WLK4_9HYPO</name>
<dbReference type="Pfam" id="PF00022">
    <property type="entry name" value="Actin"/>
    <property type="match status" value="1"/>
</dbReference>
<proteinExistence type="inferred from homology"/>
<dbReference type="PANTHER" id="PTHR11937">
    <property type="entry name" value="ACTIN"/>
    <property type="match status" value="1"/>
</dbReference>
<dbReference type="Gene3D" id="3.30.420.40">
    <property type="match status" value="2"/>
</dbReference>
<feature type="compositionally biased region" description="Low complexity" evidence="2">
    <location>
        <begin position="18"/>
        <end position="33"/>
    </location>
</feature>
<dbReference type="InterPro" id="IPR043129">
    <property type="entry name" value="ATPase_NBD"/>
</dbReference>
<gene>
    <name evidence="3" type="ORF">QYS62_002074</name>
</gene>
<dbReference type="SMART" id="SM00268">
    <property type="entry name" value="ACTIN"/>
    <property type="match status" value="1"/>
</dbReference>
<dbReference type="InterPro" id="IPR004000">
    <property type="entry name" value="Actin"/>
</dbReference>
<evidence type="ECO:0000256" key="2">
    <source>
        <dbReference type="SAM" id="MobiDB-lite"/>
    </source>
</evidence>
<evidence type="ECO:0000256" key="1">
    <source>
        <dbReference type="RuleBase" id="RU000487"/>
    </source>
</evidence>
<dbReference type="EMBL" id="CP151260">
    <property type="protein sequence ID" value="WZH41130.1"/>
    <property type="molecule type" value="Genomic_DNA"/>
</dbReference>
<dbReference type="SUPFAM" id="SSF53067">
    <property type="entry name" value="Actin-like ATPase domain"/>
    <property type="match status" value="2"/>
</dbReference>
<feature type="compositionally biased region" description="Low complexity" evidence="2">
    <location>
        <begin position="442"/>
        <end position="452"/>
    </location>
</feature>
<evidence type="ECO:0000313" key="4">
    <source>
        <dbReference type="Proteomes" id="UP001489902"/>
    </source>
</evidence>
<dbReference type="Proteomes" id="UP001489902">
    <property type="component" value="Chromosome 1"/>
</dbReference>
<comment type="similarity">
    <text evidence="1">Belongs to the actin family.</text>
</comment>
<feature type="region of interest" description="Disordered" evidence="2">
    <location>
        <begin position="374"/>
        <end position="518"/>
    </location>
</feature>
<organism evidence="3 4">
    <name type="scientific">Fusarium acuminatum</name>
    <dbReference type="NCBI Taxonomy" id="5515"/>
    <lineage>
        <taxon>Eukaryota</taxon>
        <taxon>Fungi</taxon>
        <taxon>Dikarya</taxon>
        <taxon>Ascomycota</taxon>
        <taxon>Pezizomycotina</taxon>
        <taxon>Sordariomycetes</taxon>
        <taxon>Hypocreomycetidae</taxon>
        <taxon>Hypocreales</taxon>
        <taxon>Nectriaceae</taxon>
        <taxon>Fusarium</taxon>
        <taxon>Fusarium tricinctum species complex</taxon>
    </lineage>
</organism>
<evidence type="ECO:0000313" key="3">
    <source>
        <dbReference type="EMBL" id="WZH41130.1"/>
    </source>
</evidence>
<reference evidence="3 4" key="1">
    <citation type="submission" date="2024-04" db="EMBL/GenBank/DDBJ databases">
        <title>Complete genome sequence of Fusarium acuminatum.</title>
        <authorList>
            <person name="Lan B."/>
        </authorList>
    </citation>
    <scope>NUCLEOTIDE SEQUENCE [LARGE SCALE GENOMIC DNA]</scope>
    <source>
        <strain evidence="3">1A</strain>
    </source>
</reference>